<dbReference type="AlphaFoldDB" id="A0A518DE76"/>
<evidence type="ECO:0000256" key="4">
    <source>
        <dbReference type="ARBA" id="ARBA00016512"/>
    </source>
</evidence>
<dbReference type="Proteomes" id="UP000317429">
    <property type="component" value="Chromosome"/>
</dbReference>
<evidence type="ECO:0000256" key="11">
    <source>
        <dbReference type="ARBA" id="ARBA00025679"/>
    </source>
</evidence>
<evidence type="ECO:0000256" key="1">
    <source>
        <dbReference type="ARBA" id="ARBA00000695"/>
    </source>
</evidence>
<feature type="region of interest" description="Disordered" evidence="12">
    <location>
        <begin position="1"/>
        <end position="26"/>
    </location>
</feature>
<name>A0A518DE76_9BACT</name>
<dbReference type="Gene3D" id="2.160.20.10">
    <property type="entry name" value="Single-stranded right-handed beta-helix, Pectin lyase-like"/>
    <property type="match status" value="1"/>
</dbReference>
<dbReference type="InterPro" id="IPR011050">
    <property type="entry name" value="Pectin_lyase_fold/virulence"/>
</dbReference>
<gene>
    <name evidence="13" type="ORF">Pla175_31760</name>
</gene>
<comment type="similarity">
    <text evidence="2">Belongs to the polysaccharide lyase 1 family.</text>
</comment>
<dbReference type="GO" id="GO:0071555">
    <property type="term" value="P:cell wall organization"/>
    <property type="evidence" value="ECO:0007669"/>
    <property type="project" value="UniProtKB-KW"/>
</dbReference>
<dbReference type="InterPro" id="IPR012334">
    <property type="entry name" value="Pectin_lyas_fold"/>
</dbReference>
<proteinExistence type="inferred from homology"/>
<dbReference type="PANTHER" id="PTHR42970:SF1">
    <property type="entry name" value="PECTATE LYASE C-RELATED"/>
    <property type="match status" value="1"/>
</dbReference>
<comment type="function">
    <text evidence="11">Pectinolytic enzyme consist of four classes of enzymes: pectin lyase, polygalacturonase, pectin methylesterase and rhamnogalacturonase. Among pectinolytic enzymes, pectin lyase is the most important in depolymerization of pectin, since it cleaves internal glycosidic bonds of highly methylated pectins. Favors pectate, the anion, over pectin, the methyl ester.</text>
</comment>
<dbReference type="GO" id="GO:0046872">
    <property type="term" value="F:metal ion binding"/>
    <property type="evidence" value="ECO:0007669"/>
    <property type="project" value="UniProtKB-KW"/>
</dbReference>
<dbReference type="PROSITE" id="PS00018">
    <property type="entry name" value="EF_HAND_1"/>
    <property type="match status" value="2"/>
</dbReference>
<evidence type="ECO:0000256" key="8">
    <source>
        <dbReference type="ARBA" id="ARBA00023277"/>
    </source>
</evidence>
<dbReference type="GO" id="GO:0000272">
    <property type="term" value="P:polysaccharide catabolic process"/>
    <property type="evidence" value="ECO:0007669"/>
    <property type="project" value="UniProtKB-KW"/>
</dbReference>
<keyword evidence="7" id="KW-0456">Lyase</keyword>
<organism evidence="13 14">
    <name type="scientific">Pirellulimonas nuda</name>
    <dbReference type="NCBI Taxonomy" id="2528009"/>
    <lineage>
        <taxon>Bacteria</taxon>
        <taxon>Pseudomonadati</taxon>
        <taxon>Planctomycetota</taxon>
        <taxon>Planctomycetia</taxon>
        <taxon>Pirellulales</taxon>
        <taxon>Lacipirellulaceae</taxon>
        <taxon>Pirellulimonas</taxon>
    </lineage>
</organism>
<keyword evidence="6" id="KW-0325">Glycoprotein</keyword>
<evidence type="ECO:0000313" key="14">
    <source>
        <dbReference type="Proteomes" id="UP000317429"/>
    </source>
</evidence>
<evidence type="ECO:0000256" key="3">
    <source>
        <dbReference type="ARBA" id="ARBA00012272"/>
    </source>
</evidence>
<keyword evidence="14" id="KW-1185">Reference proteome</keyword>
<reference evidence="13 14" key="1">
    <citation type="submission" date="2019-02" db="EMBL/GenBank/DDBJ databases">
        <title>Deep-cultivation of Planctomycetes and their phenomic and genomic characterization uncovers novel biology.</title>
        <authorList>
            <person name="Wiegand S."/>
            <person name="Jogler M."/>
            <person name="Boedeker C."/>
            <person name="Pinto D."/>
            <person name="Vollmers J."/>
            <person name="Rivas-Marin E."/>
            <person name="Kohn T."/>
            <person name="Peeters S.H."/>
            <person name="Heuer A."/>
            <person name="Rast P."/>
            <person name="Oberbeckmann S."/>
            <person name="Bunk B."/>
            <person name="Jeske O."/>
            <person name="Meyerdierks A."/>
            <person name="Storesund J.E."/>
            <person name="Kallscheuer N."/>
            <person name="Luecker S."/>
            <person name="Lage O.M."/>
            <person name="Pohl T."/>
            <person name="Merkel B.J."/>
            <person name="Hornburger P."/>
            <person name="Mueller R.-W."/>
            <person name="Bruemmer F."/>
            <person name="Labrenz M."/>
            <person name="Spormann A.M."/>
            <person name="Op den Camp H."/>
            <person name="Overmann J."/>
            <person name="Amann R."/>
            <person name="Jetten M.S.M."/>
            <person name="Mascher T."/>
            <person name="Medema M.H."/>
            <person name="Devos D.P."/>
            <person name="Kaster A.-K."/>
            <person name="Ovreas L."/>
            <person name="Rohde M."/>
            <person name="Galperin M.Y."/>
            <person name="Jogler C."/>
        </authorList>
    </citation>
    <scope>NUCLEOTIDE SEQUENCE [LARGE SCALE GENOMIC DNA]</scope>
    <source>
        <strain evidence="13 14">Pla175</strain>
    </source>
</reference>
<dbReference type="SUPFAM" id="SSF51126">
    <property type="entry name" value="Pectin lyase-like"/>
    <property type="match status" value="1"/>
</dbReference>
<dbReference type="KEGG" id="pnd:Pla175_31760"/>
<dbReference type="InterPro" id="IPR018247">
    <property type="entry name" value="EF_Hand_1_Ca_BS"/>
</dbReference>
<keyword evidence="8" id="KW-0119">Carbohydrate metabolism</keyword>
<dbReference type="InterPro" id="IPR052063">
    <property type="entry name" value="Polysaccharide_Lyase_1"/>
</dbReference>
<dbReference type="GO" id="GO:0030570">
    <property type="term" value="F:pectate lyase activity"/>
    <property type="evidence" value="ECO:0007669"/>
    <property type="project" value="UniProtKB-EC"/>
</dbReference>
<protein>
    <recommendedName>
        <fullName evidence="4">Probable pectate lyase C</fullName>
        <ecNumber evidence="3">4.2.2.2</ecNumber>
    </recommendedName>
</protein>
<keyword evidence="5" id="KW-0479">Metal-binding</keyword>
<keyword evidence="9" id="KW-0961">Cell wall biogenesis/degradation</keyword>
<dbReference type="EC" id="4.2.2.2" evidence="3"/>
<evidence type="ECO:0000256" key="7">
    <source>
        <dbReference type="ARBA" id="ARBA00023239"/>
    </source>
</evidence>
<comment type="catalytic activity">
    <reaction evidence="1">
        <text>Eliminative cleavage of (1-&gt;4)-alpha-D-galacturonan to give oligosaccharides with 4-deoxy-alpha-D-galact-4-enuronosyl groups at their non-reducing ends.</text>
        <dbReference type="EC" id="4.2.2.2"/>
    </reaction>
</comment>
<evidence type="ECO:0000256" key="6">
    <source>
        <dbReference type="ARBA" id="ARBA00023180"/>
    </source>
</evidence>
<dbReference type="EMBL" id="CP036291">
    <property type="protein sequence ID" value="QDU89781.1"/>
    <property type="molecule type" value="Genomic_DNA"/>
</dbReference>
<evidence type="ECO:0000256" key="9">
    <source>
        <dbReference type="ARBA" id="ARBA00023316"/>
    </source>
</evidence>
<evidence type="ECO:0000256" key="12">
    <source>
        <dbReference type="SAM" id="MobiDB-lite"/>
    </source>
</evidence>
<evidence type="ECO:0000256" key="10">
    <source>
        <dbReference type="ARBA" id="ARBA00023326"/>
    </source>
</evidence>
<sequence length="856" mass="89018">MNCVDPTQHDVRHTGPNSAPTRRGPAVGGFFGPRRVVRTARDSGRLVAGCAALLCGLSLGGASAQAQLPFFPGAEGYGGAFSGVAPAAGWLSNATVYHVTNLNDDGAGSFRGAFTQNSANKIIVFDVAGTINIGANVDIKNLSNYYIAGQTAPGPVTIYGNTVQLTHSGGKENRNVVLRYLSFRKGDADGSDTITFAGGGLGTNLILDHVSASWSEDEVLSVANNNTNVTVQYSMINDALVSGHAYGSLIRPRISSEVTFHHNLYANNASRQARFGTYNGETLTADFRNNVVYNFRDRASYTGGSSEDDQEQTDVNYVGNYIVAGPGTQAAGNIAYSVDKNVDTRVFQSGNFIDPDEAPGGAPADGVLDGADTGWGMFTVNNPTDQTFTQMASPFDTPAVATQSAPDAYAQVRDYVGNWWWNRDAIDSRVIGNLVNFTGPPIGASGPNAGELSALLAAPQVNHPAGYDTDGDAMPDAWETAHGLNPNLASDWNLDFDNDGYINLLEFINEKGEFPAPTPIVFDGAASGRYADIMNWRTDDGGVTDGSNWQPSRFDAAVIHSGAVVVDSVGQHAGALLIAPDSSDNASLSITAGWLMVDQRIEVGSSSGVGRLTLTPGGMLVAPVTEIGASGELTGEGELIGDLVNGGLVSPGDSPGILMVDGDYTQTAGGRLLMELSSESVFDHLLVEGAVSTDGALEVVLLEGYTPSEGAVFDLLDWVGAKSGAFQSLLLPSLPASLAWDVSLLESHGVLSVAAAAPLLAGDYNNDGAVDAADYAVWRDNLGAPAGTLQNDPNSSAIGQAQYDTWKANFGLPAGSGQGSAANTPVPEPSAGILLMMGVALGCTAGLSLSRGRRAR</sequence>
<keyword evidence="10" id="KW-0624">Polysaccharide degradation</keyword>
<evidence type="ECO:0000256" key="2">
    <source>
        <dbReference type="ARBA" id="ARBA00010980"/>
    </source>
</evidence>
<evidence type="ECO:0000313" key="13">
    <source>
        <dbReference type="EMBL" id="QDU89781.1"/>
    </source>
</evidence>
<evidence type="ECO:0000256" key="5">
    <source>
        <dbReference type="ARBA" id="ARBA00022723"/>
    </source>
</evidence>
<accession>A0A518DE76</accession>
<dbReference type="PANTHER" id="PTHR42970">
    <property type="entry name" value="PECTATE LYASE C-RELATED"/>
    <property type="match status" value="1"/>
</dbReference>